<dbReference type="EMBL" id="JABFAI010000071">
    <property type="protein sequence ID" value="KAF4957427.1"/>
    <property type="molecule type" value="Genomic_DNA"/>
</dbReference>
<dbReference type="OrthoDB" id="4950117at2759"/>
<evidence type="ECO:0000313" key="4">
    <source>
        <dbReference type="Proteomes" id="UP000604273"/>
    </source>
</evidence>
<name>A0A8H4TGE5_9HYPO</name>
<dbReference type="Proteomes" id="UP000604273">
    <property type="component" value="Unassembled WGS sequence"/>
</dbReference>
<evidence type="ECO:0000256" key="2">
    <source>
        <dbReference type="SAM" id="SignalP"/>
    </source>
</evidence>
<organism evidence="3 4">
    <name type="scientific">Fusarium gaditjirri</name>
    <dbReference type="NCBI Taxonomy" id="282569"/>
    <lineage>
        <taxon>Eukaryota</taxon>
        <taxon>Fungi</taxon>
        <taxon>Dikarya</taxon>
        <taxon>Ascomycota</taxon>
        <taxon>Pezizomycotina</taxon>
        <taxon>Sordariomycetes</taxon>
        <taxon>Hypocreomycetidae</taxon>
        <taxon>Hypocreales</taxon>
        <taxon>Nectriaceae</taxon>
        <taxon>Fusarium</taxon>
        <taxon>Fusarium nisikadoi species complex</taxon>
    </lineage>
</organism>
<protein>
    <submittedName>
        <fullName evidence="3">Uncharacterized protein</fullName>
    </submittedName>
</protein>
<evidence type="ECO:0000313" key="3">
    <source>
        <dbReference type="EMBL" id="KAF4957427.1"/>
    </source>
</evidence>
<accession>A0A8H4TGE5</accession>
<keyword evidence="4" id="KW-1185">Reference proteome</keyword>
<feature type="chain" id="PRO_5034694904" evidence="2">
    <location>
        <begin position="16"/>
        <end position="144"/>
    </location>
</feature>
<comment type="caution">
    <text evidence="3">The sequence shown here is derived from an EMBL/GenBank/DDBJ whole genome shotgun (WGS) entry which is preliminary data.</text>
</comment>
<evidence type="ECO:0000256" key="1">
    <source>
        <dbReference type="SAM" id="MobiDB-lite"/>
    </source>
</evidence>
<sequence>MRFFAVATLLSVALAAPAYDKADGTCCCCDISKPATVCQKDVKPEDCFCAAVVCPAGAPTIWATSTTSPATTSTAAPVKREEKTPAPAPAAAGPPCCCCDPSKNAIVCTVRAEGEDNSCICPMVMCPADAPTLTAYSTPEETGK</sequence>
<feature type="compositionally biased region" description="Low complexity" evidence="1">
    <location>
        <begin position="65"/>
        <end position="77"/>
    </location>
</feature>
<reference evidence="3" key="1">
    <citation type="journal article" date="2020" name="BMC Genomics">
        <title>Correction to: Identification and distribution of gene clusters required for synthesis of sphingolipid metabolism inhibitors in diverse species of the filamentous fungus Fusarium.</title>
        <authorList>
            <person name="Kim H.S."/>
            <person name="Lohmar J.M."/>
            <person name="Busman M."/>
            <person name="Brown D.W."/>
            <person name="Naumann T.A."/>
            <person name="Divon H.H."/>
            <person name="Lysoe E."/>
            <person name="Uhlig S."/>
            <person name="Proctor R.H."/>
        </authorList>
    </citation>
    <scope>NUCLEOTIDE SEQUENCE</scope>
    <source>
        <strain evidence="3">NRRL 45417</strain>
    </source>
</reference>
<feature type="signal peptide" evidence="2">
    <location>
        <begin position="1"/>
        <end position="15"/>
    </location>
</feature>
<feature type="region of interest" description="Disordered" evidence="1">
    <location>
        <begin position="65"/>
        <end position="92"/>
    </location>
</feature>
<gene>
    <name evidence="3" type="ORF">FGADI_3163</name>
</gene>
<reference evidence="3" key="2">
    <citation type="submission" date="2020-05" db="EMBL/GenBank/DDBJ databases">
        <authorList>
            <person name="Kim H.-S."/>
            <person name="Proctor R.H."/>
            <person name="Brown D.W."/>
        </authorList>
    </citation>
    <scope>NUCLEOTIDE SEQUENCE</scope>
    <source>
        <strain evidence="3">NRRL 45417</strain>
    </source>
</reference>
<dbReference type="AlphaFoldDB" id="A0A8H4TGE5"/>
<proteinExistence type="predicted"/>
<keyword evidence="2" id="KW-0732">Signal</keyword>